<dbReference type="CDD" id="cd02540">
    <property type="entry name" value="GT2_GlmU_N_bac"/>
    <property type="match status" value="1"/>
</dbReference>
<dbReference type="EMBL" id="LBRM01000014">
    <property type="protein sequence ID" value="KKP97591.1"/>
    <property type="molecule type" value="Genomic_DNA"/>
</dbReference>
<feature type="domain" description="MobA-like NTP transferase" evidence="9">
    <location>
        <begin position="10"/>
        <end position="133"/>
    </location>
</feature>
<evidence type="ECO:0000256" key="1">
    <source>
        <dbReference type="ARBA" id="ARBA00007707"/>
    </source>
</evidence>
<evidence type="ECO:0000313" key="11">
    <source>
        <dbReference type="Proteomes" id="UP000034606"/>
    </source>
</evidence>
<sequence>MKNLNKIEILILAAGKGKRMQDDLPKVLVKLNGKPMIMYVLESTGKAFKKKPIAIIGHKAELVKSELKNLCSYVLQEKQLGTGHAISSAKDSCVNTEHIIVLSGDQPLITPKTIKNLMEKHLKSKSKITFTTTELPDFKDWRKAFIGFGRILRKNGKVMGIHEYKDANEKEKNIKEVNAGCYAFDAKWLWKNLEKIKNNNVQNEYYLTDLFQIASLNGDLIETIKIKPHEALGANTKEELEILGKFAV</sequence>
<dbReference type="GO" id="GO:0003977">
    <property type="term" value="F:UDP-N-acetylglucosamine diphosphorylase activity"/>
    <property type="evidence" value="ECO:0007669"/>
    <property type="project" value="UniProtKB-EC"/>
</dbReference>
<reference evidence="10 11" key="1">
    <citation type="journal article" date="2015" name="Nature">
        <title>rRNA introns, odd ribosomes, and small enigmatic genomes across a large radiation of phyla.</title>
        <authorList>
            <person name="Brown C.T."/>
            <person name="Hug L.A."/>
            <person name="Thomas B.C."/>
            <person name="Sharon I."/>
            <person name="Castelle C.J."/>
            <person name="Singh A."/>
            <person name="Wilkins M.J."/>
            <person name="Williams K.H."/>
            <person name="Banfield J.F."/>
        </authorList>
    </citation>
    <scope>NUCLEOTIDE SEQUENCE [LARGE SCALE GENOMIC DNA]</scope>
</reference>
<keyword evidence="5" id="KW-0012">Acyltransferase</keyword>
<evidence type="ECO:0000256" key="7">
    <source>
        <dbReference type="ARBA" id="ARBA00048493"/>
    </source>
</evidence>
<dbReference type="PANTHER" id="PTHR43584">
    <property type="entry name" value="NUCLEOTIDYL TRANSFERASE"/>
    <property type="match status" value="1"/>
</dbReference>
<evidence type="ECO:0000256" key="6">
    <source>
        <dbReference type="ARBA" id="ARBA00048247"/>
    </source>
</evidence>
<name>A0A0G0E936_9BACT</name>
<dbReference type="Gene3D" id="3.90.550.10">
    <property type="entry name" value="Spore Coat Polysaccharide Biosynthesis Protein SpsA, Chain A"/>
    <property type="match status" value="1"/>
</dbReference>
<evidence type="ECO:0000256" key="4">
    <source>
        <dbReference type="ARBA" id="ARBA00022695"/>
    </source>
</evidence>
<evidence type="ECO:0000256" key="8">
    <source>
        <dbReference type="ARBA" id="ARBA00049628"/>
    </source>
</evidence>
<dbReference type="Proteomes" id="UP000034606">
    <property type="component" value="Unassembled WGS sequence"/>
</dbReference>
<gene>
    <name evidence="10" type="ORF">US05_C0014G0006</name>
</gene>
<dbReference type="InterPro" id="IPR050065">
    <property type="entry name" value="GlmU-like"/>
</dbReference>
<dbReference type="Pfam" id="PF12804">
    <property type="entry name" value="NTP_transf_3"/>
    <property type="match status" value="1"/>
</dbReference>
<dbReference type="PATRIC" id="fig|1618728.3.peg.557"/>
<comment type="similarity">
    <text evidence="1">In the C-terminal section; belongs to the transferase hexapeptide repeat family.</text>
</comment>
<dbReference type="InterPro" id="IPR029044">
    <property type="entry name" value="Nucleotide-diphossugar_trans"/>
</dbReference>
<comment type="similarity">
    <text evidence="2">In the N-terminal section; belongs to the N-acetylglucosamine-1-phosphate uridyltransferase family.</text>
</comment>
<evidence type="ECO:0000313" key="10">
    <source>
        <dbReference type="EMBL" id="KKP97591.1"/>
    </source>
</evidence>
<dbReference type="PANTHER" id="PTHR43584:SF3">
    <property type="entry name" value="BIFUNCTIONAL PROTEIN GLMU"/>
    <property type="match status" value="1"/>
</dbReference>
<comment type="caution">
    <text evidence="10">The sequence shown here is derived from an EMBL/GenBank/DDBJ whole genome shotgun (WGS) entry which is preliminary data.</text>
</comment>
<evidence type="ECO:0000256" key="2">
    <source>
        <dbReference type="ARBA" id="ARBA00007947"/>
    </source>
</evidence>
<dbReference type="InterPro" id="IPR025877">
    <property type="entry name" value="MobA-like_NTP_Trfase"/>
</dbReference>
<organism evidence="10 11">
    <name type="scientific">Candidatus Nomurabacteria bacterium GW2011_GWA1_36_15</name>
    <dbReference type="NCBI Taxonomy" id="1618728"/>
    <lineage>
        <taxon>Bacteria</taxon>
        <taxon>Candidatus Nomuraibacteriota</taxon>
    </lineage>
</organism>
<keyword evidence="3" id="KW-0808">Transferase</keyword>
<evidence type="ECO:0000259" key="9">
    <source>
        <dbReference type="Pfam" id="PF12804"/>
    </source>
</evidence>
<protein>
    <submittedName>
        <fullName evidence="10">Bifunctional protein GlmU</fullName>
    </submittedName>
</protein>
<comment type="function">
    <text evidence="8">Catalyzes the last two sequential reactions in the de novo biosynthetic pathway for UDP-N-acetylglucosamine (UDP-GlcNAc). The C-terminal domain catalyzes the transfer of acetyl group from acetyl coenzyme A to glucosamine-1-phosphate (GlcN-1-P) to produce N-acetylglucosamine-1-phosphate (GlcNAc-1-P), which is converted into UDP-GlcNAc by the transfer of uridine 5-monophosphate (from uridine 5-triphosphate), a reaction catalyzed by the N-terminal domain.</text>
</comment>
<comment type="catalytic activity">
    <reaction evidence="6">
        <text>alpha-D-glucosamine 1-phosphate + acetyl-CoA = N-acetyl-alpha-D-glucosamine 1-phosphate + CoA + H(+)</text>
        <dbReference type="Rhea" id="RHEA:13725"/>
        <dbReference type="ChEBI" id="CHEBI:15378"/>
        <dbReference type="ChEBI" id="CHEBI:57287"/>
        <dbReference type="ChEBI" id="CHEBI:57288"/>
        <dbReference type="ChEBI" id="CHEBI:57776"/>
        <dbReference type="ChEBI" id="CHEBI:58516"/>
        <dbReference type="EC" id="2.3.1.157"/>
    </reaction>
</comment>
<comment type="catalytic activity">
    <reaction evidence="7">
        <text>N-acetyl-alpha-D-glucosamine 1-phosphate + UTP + H(+) = UDP-N-acetyl-alpha-D-glucosamine + diphosphate</text>
        <dbReference type="Rhea" id="RHEA:13509"/>
        <dbReference type="ChEBI" id="CHEBI:15378"/>
        <dbReference type="ChEBI" id="CHEBI:33019"/>
        <dbReference type="ChEBI" id="CHEBI:46398"/>
        <dbReference type="ChEBI" id="CHEBI:57705"/>
        <dbReference type="ChEBI" id="CHEBI:57776"/>
        <dbReference type="EC" id="2.7.7.23"/>
    </reaction>
</comment>
<accession>A0A0G0E936</accession>
<dbReference type="SUPFAM" id="SSF53448">
    <property type="entry name" value="Nucleotide-diphospho-sugar transferases"/>
    <property type="match status" value="1"/>
</dbReference>
<dbReference type="GO" id="GO:0019134">
    <property type="term" value="F:glucosamine-1-phosphate N-acetyltransferase activity"/>
    <property type="evidence" value="ECO:0007669"/>
    <property type="project" value="UniProtKB-EC"/>
</dbReference>
<evidence type="ECO:0000256" key="5">
    <source>
        <dbReference type="ARBA" id="ARBA00023315"/>
    </source>
</evidence>
<proteinExistence type="inferred from homology"/>
<keyword evidence="4" id="KW-0548">Nucleotidyltransferase</keyword>
<evidence type="ECO:0000256" key="3">
    <source>
        <dbReference type="ARBA" id="ARBA00022679"/>
    </source>
</evidence>
<dbReference type="AlphaFoldDB" id="A0A0G0E936"/>